<organism evidence="2 3">
    <name type="scientific">Portibacter lacus</name>
    <dbReference type="NCBI Taxonomy" id="1099794"/>
    <lineage>
        <taxon>Bacteria</taxon>
        <taxon>Pseudomonadati</taxon>
        <taxon>Bacteroidota</taxon>
        <taxon>Saprospiria</taxon>
        <taxon>Saprospirales</taxon>
        <taxon>Haliscomenobacteraceae</taxon>
        <taxon>Portibacter</taxon>
    </lineage>
</organism>
<keyword evidence="1" id="KW-0472">Membrane</keyword>
<keyword evidence="1" id="KW-0812">Transmembrane</keyword>
<gene>
    <name evidence="2" type="ORF">GCM10007940_03430</name>
</gene>
<evidence type="ECO:0000313" key="2">
    <source>
        <dbReference type="EMBL" id="GLR15728.1"/>
    </source>
</evidence>
<sequence>MNDQLMTDIGENYEYIRTIINNKIEIFKIDLAQNVAKSLGLIILALMLSGMFFILLAILITALIILLAEATGSVLIGLMISGIGLLIICTVIYLLRKPLLYRPVAKLFYSKIADKI</sequence>
<evidence type="ECO:0000256" key="1">
    <source>
        <dbReference type="SAM" id="Phobius"/>
    </source>
</evidence>
<keyword evidence="3" id="KW-1185">Reference proteome</keyword>
<reference evidence="2" key="2">
    <citation type="submission" date="2023-01" db="EMBL/GenBank/DDBJ databases">
        <title>Draft genome sequence of Portibacter lacus strain NBRC 108769.</title>
        <authorList>
            <person name="Sun Q."/>
            <person name="Mori K."/>
        </authorList>
    </citation>
    <scope>NUCLEOTIDE SEQUENCE</scope>
    <source>
        <strain evidence="2">NBRC 108769</strain>
    </source>
</reference>
<dbReference type="AlphaFoldDB" id="A0AA37SJ33"/>
<evidence type="ECO:0008006" key="4">
    <source>
        <dbReference type="Google" id="ProtNLM"/>
    </source>
</evidence>
<proteinExistence type="predicted"/>
<reference evidence="2" key="1">
    <citation type="journal article" date="2014" name="Int. J. Syst. Evol. Microbiol.">
        <title>Complete genome sequence of Corynebacterium casei LMG S-19264T (=DSM 44701T), isolated from a smear-ripened cheese.</title>
        <authorList>
            <consortium name="US DOE Joint Genome Institute (JGI-PGF)"/>
            <person name="Walter F."/>
            <person name="Albersmeier A."/>
            <person name="Kalinowski J."/>
            <person name="Ruckert C."/>
        </authorList>
    </citation>
    <scope>NUCLEOTIDE SEQUENCE</scope>
    <source>
        <strain evidence="2">NBRC 108769</strain>
    </source>
</reference>
<evidence type="ECO:0000313" key="3">
    <source>
        <dbReference type="Proteomes" id="UP001156666"/>
    </source>
</evidence>
<dbReference type="RefSeq" id="WP_235292625.1">
    <property type="nucleotide sequence ID" value="NZ_BSOH01000001.1"/>
</dbReference>
<name>A0AA37SJ33_9BACT</name>
<dbReference type="Proteomes" id="UP001156666">
    <property type="component" value="Unassembled WGS sequence"/>
</dbReference>
<accession>A0AA37SJ33</accession>
<dbReference type="EMBL" id="BSOH01000001">
    <property type="protein sequence ID" value="GLR15728.1"/>
    <property type="molecule type" value="Genomic_DNA"/>
</dbReference>
<feature type="transmembrane region" description="Helical" evidence="1">
    <location>
        <begin position="74"/>
        <end position="95"/>
    </location>
</feature>
<feature type="transmembrane region" description="Helical" evidence="1">
    <location>
        <begin position="41"/>
        <end position="68"/>
    </location>
</feature>
<keyword evidence="1" id="KW-1133">Transmembrane helix</keyword>
<comment type="caution">
    <text evidence="2">The sequence shown here is derived from an EMBL/GenBank/DDBJ whole genome shotgun (WGS) entry which is preliminary data.</text>
</comment>
<protein>
    <recommendedName>
        <fullName evidence="4">Phage holin family protein</fullName>
    </recommendedName>
</protein>